<sequence>MASTNLLAQRSQPSYHSFVDFHPDEIDEIGFIVPQMLYVHPLPNSISERQWNSNRPPPIDFKVNGRLGISLADALQLVIQDRKDLQLAPAPIEYYETFLPIDPRYKIRIQWPGYKPYKMYSANVMPYDVRFESDMRHLAVHVARVMCRFFDSPSEHVGGSSSRWNGWDGLEKFKNNPDKSQR</sequence>
<organism evidence="1 2">
    <name type="scientific">Irpex rosettiformis</name>
    <dbReference type="NCBI Taxonomy" id="378272"/>
    <lineage>
        <taxon>Eukaryota</taxon>
        <taxon>Fungi</taxon>
        <taxon>Dikarya</taxon>
        <taxon>Basidiomycota</taxon>
        <taxon>Agaricomycotina</taxon>
        <taxon>Agaricomycetes</taxon>
        <taxon>Polyporales</taxon>
        <taxon>Irpicaceae</taxon>
        <taxon>Irpex</taxon>
    </lineage>
</organism>
<comment type="caution">
    <text evidence="1">The sequence shown here is derived from an EMBL/GenBank/DDBJ whole genome shotgun (WGS) entry which is preliminary data.</text>
</comment>
<dbReference type="EMBL" id="MU274904">
    <property type="protein sequence ID" value="KAI0092217.1"/>
    <property type="molecule type" value="Genomic_DNA"/>
</dbReference>
<gene>
    <name evidence="1" type="ORF">BDY19DRAFT_587375</name>
</gene>
<evidence type="ECO:0000313" key="2">
    <source>
        <dbReference type="Proteomes" id="UP001055072"/>
    </source>
</evidence>
<evidence type="ECO:0000313" key="1">
    <source>
        <dbReference type="EMBL" id="KAI0092217.1"/>
    </source>
</evidence>
<proteinExistence type="predicted"/>
<keyword evidence="2" id="KW-1185">Reference proteome</keyword>
<accession>A0ACB8UD35</accession>
<protein>
    <submittedName>
        <fullName evidence="1">Uncharacterized protein</fullName>
    </submittedName>
</protein>
<reference evidence="1" key="1">
    <citation type="journal article" date="2021" name="Environ. Microbiol.">
        <title>Gene family expansions and transcriptome signatures uncover fungal adaptations to wood decay.</title>
        <authorList>
            <person name="Hage H."/>
            <person name="Miyauchi S."/>
            <person name="Viragh M."/>
            <person name="Drula E."/>
            <person name="Min B."/>
            <person name="Chaduli D."/>
            <person name="Navarro D."/>
            <person name="Favel A."/>
            <person name="Norest M."/>
            <person name="Lesage-Meessen L."/>
            <person name="Balint B."/>
            <person name="Merenyi Z."/>
            <person name="de Eugenio L."/>
            <person name="Morin E."/>
            <person name="Martinez A.T."/>
            <person name="Baldrian P."/>
            <person name="Stursova M."/>
            <person name="Martinez M.J."/>
            <person name="Novotny C."/>
            <person name="Magnuson J.K."/>
            <person name="Spatafora J.W."/>
            <person name="Maurice S."/>
            <person name="Pangilinan J."/>
            <person name="Andreopoulos W."/>
            <person name="LaButti K."/>
            <person name="Hundley H."/>
            <person name="Na H."/>
            <person name="Kuo A."/>
            <person name="Barry K."/>
            <person name="Lipzen A."/>
            <person name="Henrissat B."/>
            <person name="Riley R."/>
            <person name="Ahrendt S."/>
            <person name="Nagy L.G."/>
            <person name="Grigoriev I.V."/>
            <person name="Martin F."/>
            <person name="Rosso M.N."/>
        </authorList>
    </citation>
    <scope>NUCLEOTIDE SEQUENCE</scope>
    <source>
        <strain evidence="1">CBS 384.51</strain>
    </source>
</reference>
<dbReference type="Proteomes" id="UP001055072">
    <property type="component" value="Unassembled WGS sequence"/>
</dbReference>
<name>A0ACB8UD35_9APHY</name>